<evidence type="ECO:0000256" key="1">
    <source>
        <dbReference type="SAM" id="Coils"/>
    </source>
</evidence>
<organism evidence="3 4">
    <name type="scientific">Hexamita inflata</name>
    <dbReference type="NCBI Taxonomy" id="28002"/>
    <lineage>
        <taxon>Eukaryota</taxon>
        <taxon>Metamonada</taxon>
        <taxon>Diplomonadida</taxon>
        <taxon>Hexamitidae</taxon>
        <taxon>Hexamitinae</taxon>
        <taxon>Hexamita</taxon>
    </lineage>
</organism>
<accession>A0ABP1GW91</accession>
<keyword evidence="4" id="KW-1185">Reference proteome</keyword>
<protein>
    <submittedName>
        <fullName evidence="3">V-SNARE_N-terminal domain-containing protein</fullName>
    </submittedName>
</protein>
<proteinExistence type="predicted"/>
<evidence type="ECO:0000313" key="4">
    <source>
        <dbReference type="Proteomes" id="UP001642409"/>
    </source>
</evidence>
<name>A0ABP1GW91_9EUKA</name>
<reference evidence="3 4" key="1">
    <citation type="submission" date="2024-07" db="EMBL/GenBank/DDBJ databases">
        <authorList>
            <person name="Akdeniz Z."/>
        </authorList>
    </citation>
    <scope>NUCLEOTIDE SEQUENCE [LARGE SCALE GENOMIC DNA]</scope>
</reference>
<feature type="coiled-coil region" evidence="1">
    <location>
        <begin position="229"/>
        <end position="260"/>
    </location>
</feature>
<comment type="caution">
    <text evidence="3">The sequence shown here is derived from an EMBL/GenBank/DDBJ whole genome shotgun (WGS) entry which is preliminary data.</text>
</comment>
<sequence>MQPIQKPNQQLSHTSRFRPSKELIQITKRKMDEANDIMKKLEARLQKTTSTSERKAVEEKLADLKKQYASYIEDLQSVEAAQAEPLPRVKEPAKIDPQTVLEEIKKEQQELSASSYQPNSSQNIPKAAMMGESILKRRADKTCQSACTSTKWSEVQKQHVEECARQEKEENDQRAAAQQKYRSELAWQCEPEIYAKSHKMDMMKTRVKSPKMYQDSTFAHIGAQDELIKQNAKKNQEKLRDETEKHIAEQNKHKEEAKRLDRSIPDISNGILPADKLDASGKVIKQAIPEKYIKGTYSNQEKPTQKPTLIQIHDQKKVAELATNAEEDRLTKLREDRDKATKQKQLETVSMYQKQSAMVVDSTKAYKNDISKDKYGSLRYVDDDQVAHGNFYQTTNRRVNKQPDAKQDVVYGEGNFITRMDQADRRRAQNHEQNVLPLTETEKEAIEAKRRATKMPQSVPLDETDVKIIKNYIDDAYEEGKRQEKLLAEQKKYNQTLSDFMKQKAAQNEDDMNEQERAMMVAPRMVKAPF</sequence>
<evidence type="ECO:0000313" key="3">
    <source>
        <dbReference type="EMBL" id="CAL5978496.1"/>
    </source>
</evidence>
<dbReference type="EMBL" id="CAXDID020000009">
    <property type="protein sequence ID" value="CAL5978496.1"/>
    <property type="molecule type" value="Genomic_DNA"/>
</dbReference>
<feature type="coiled-coil region" evidence="1">
    <location>
        <begin position="24"/>
        <end position="81"/>
    </location>
</feature>
<feature type="compositionally biased region" description="Polar residues" evidence="2">
    <location>
        <begin position="1"/>
        <end position="14"/>
    </location>
</feature>
<feature type="region of interest" description="Disordered" evidence="2">
    <location>
        <begin position="1"/>
        <end position="20"/>
    </location>
</feature>
<dbReference type="Proteomes" id="UP001642409">
    <property type="component" value="Unassembled WGS sequence"/>
</dbReference>
<gene>
    <name evidence="3" type="ORF">HINF_LOCUS4810</name>
</gene>
<keyword evidence="1" id="KW-0175">Coiled coil</keyword>
<evidence type="ECO:0000256" key="2">
    <source>
        <dbReference type="SAM" id="MobiDB-lite"/>
    </source>
</evidence>